<gene>
    <name evidence="1" type="ORF">OJ16_00975</name>
</gene>
<proteinExistence type="predicted"/>
<accession>A0A0C2JV44</accession>
<protein>
    <recommendedName>
        <fullName evidence="3">Ribosome recycling factor</fullName>
    </recommendedName>
</protein>
<sequence length="129" mass="14905">MSDVLITVALPSLIHRIGRTHTQWAREAALSHRCELKRVRRSRHWQLVGEHASLQQYKQCLIEQDAIIYQFVITKITQALAKVEPPLTIEQQLARLIEGNPAITLAELILATHCTEVQARRARFEHEPW</sequence>
<dbReference type="Pfam" id="PF12614">
    <property type="entry name" value="RRF_GI"/>
    <property type="match status" value="1"/>
</dbReference>
<dbReference type="RefSeq" id="WP_040986502.1">
    <property type="nucleotide sequence ID" value="NZ_JTKH01000003.1"/>
</dbReference>
<evidence type="ECO:0000313" key="2">
    <source>
        <dbReference type="Proteomes" id="UP000031672"/>
    </source>
</evidence>
<dbReference type="Proteomes" id="UP000031672">
    <property type="component" value="Unassembled WGS sequence"/>
</dbReference>
<comment type="caution">
    <text evidence="1">The sequence shown here is derived from an EMBL/GenBank/DDBJ whole genome shotgun (WGS) entry which is preliminary data.</text>
</comment>
<dbReference type="EMBL" id="JTKH01000003">
    <property type="protein sequence ID" value="KII81809.1"/>
    <property type="molecule type" value="Genomic_DNA"/>
</dbReference>
<accession>A0A0C2N7Y5</accession>
<organism evidence="1 2">
    <name type="scientific">Vibrio renipiscarius</name>
    <dbReference type="NCBI Taxonomy" id="1461322"/>
    <lineage>
        <taxon>Bacteria</taxon>
        <taxon>Pseudomonadati</taxon>
        <taxon>Pseudomonadota</taxon>
        <taxon>Gammaproteobacteria</taxon>
        <taxon>Vibrionales</taxon>
        <taxon>Vibrionaceae</taxon>
        <taxon>Vibrio</taxon>
    </lineage>
</organism>
<keyword evidence="2" id="KW-1185">Reference proteome</keyword>
<dbReference type="AlphaFoldDB" id="A0A0C2JV44"/>
<name>A0A0C2JV44_9VIBR</name>
<dbReference type="OrthoDB" id="6199326at2"/>
<reference evidence="1 2" key="1">
    <citation type="submission" date="2014-11" db="EMBL/GenBank/DDBJ databases">
        <title>Draft Genome Sequence of Vibrio piscirenalis strains CECT 8603T and CECT 8604, two marine Gammaproteobacterium isolated from cultured gilthead sea bream (Sparus aurata).</title>
        <authorList>
            <person name="Arahal D.R."/>
            <person name="Rodrigo-Torres L."/>
            <person name="Lucena T."/>
            <person name="Pujalte M.J."/>
        </authorList>
    </citation>
    <scope>NUCLEOTIDE SEQUENCE [LARGE SCALE GENOMIC DNA]</scope>
    <source>
        <strain evidence="1 2">DCR 1-4-2</strain>
    </source>
</reference>
<evidence type="ECO:0008006" key="3">
    <source>
        <dbReference type="Google" id="ProtNLM"/>
    </source>
</evidence>
<evidence type="ECO:0000313" key="1">
    <source>
        <dbReference type="EMBL" id="KII81809.1"/>
    </source>
</evidence>
<dbReference type="InterPro" id="IPR022253">
    <property type="entry name" value="Ribosome_recyc_fac_bac"/>
</dbReference>
<dbReference type="STRING" id="1461322.OJ16_00975"/>